<name>A0A3B0WBN5_9ZZZZ</name>
<dbReference type="AlphaFoldDB" id="A0A3B0WBN5"/>
<gene>
    <name evidence="1" type="ORF">MNBD_GAMMA06-1417</name>
</gene>
<accession>A0A3B0WBN5</accession>
<sequence length="62" mass="7525">MNLNINYLLNAYKEKALTPAQLIENILQRCQQFDDHNIWIHLLEREELQPYLDNLQDKKIED</sequence>
<evidence type="ECO:0000313" key="1">
    <source>
        <dbReference type="EMBL" id="VAW53398.1"/>
    </source>
</evidence>
<protein>
    <submittedName>
        <fullName evidence="1">Uncharacterized protein</fullName>
    </submittedName>
</protein>
<dbReference type="EMBL" id="UOFD01000062">
    <property type="protein sequence ID" value="VAW53398.1"/>
    <property type="molecule type" value="Genomic_DNA"/>
</dbReference>
<proteinExistence type="predicted"/>
<organism evidence="1">
    <name type="scientific">hydrothermal vent metagenome</name>
    <dbReference type="NCBI Taxonomy" id="652676"/>
    <lineage>
        <taxon>unclassified sequences</taxon>
        <taxon>metagenomes</taxon>
        <taxon>ecological metagenomes</taxon>
    </lineage>
</organism>
<reference evidence="1" key="1">
    <citation type="submission" date="2018-06" db="EMBL/GenBank/DDBJ databases">
        <authorList>
            <person name="Zhirakovskaya E."/>
        </authorList>
    </citation>
    <scope>NUCLEOTIDE SEQUENCE</scope>
</reference>